<dbReference type="PANTHER" id="PTHR10859">
    <property type="entry name" value="GLYCOSYL TRANSFERASE"/>
    <property type="match status" value="1"/>
</dbReference>
<evidence type="ECO:0000259" key="3">
    <source>
        <dbReference type="Pfam" id="PF09835"/>
    </source>
</evidence>
<keyword evidence="1" id="KW-0472">Membrane</keyword>
<keyword evidence="5" id="KW-1185">Reference proteome</keyword>
<name>A0A915YLY0_9BACT</name>
<feature type="transmembrane region" description="Helical" evidence="1">
    <location>
        <begin position="325"/>
        <end position="352"/>
    </location>
</feature>
<dbReference type="Proteomes" id="UP001060919">
    <property type="component" value="Plasmid pAUEa"/>
</dbReference>
<dbReference type="PANTHER" id="PTHR10859:SF91">
    <property type="entry name" value="DOLICHYL-PHOSPHATE BETA-GLUCOSYLTRANSFERASE"/>
    <property type="match status" value="1"/>
</dbReference>
<feature type="domain" description="DUF2062" evidence="3">
    <location>
        <begin position="278"/>
        <end position="405"/>
    </location>
</feature>
<dbReference type="SUPFAM" id="SSF53448">
    <property type="entry name" value="Nucleotide-diphospho-sugar transferases"/>
    <property type="match status" value="1"/>
</dbReference>
<evidence type="ECO:0000256" key="1">
    <source>
        <dbReference type="SAM" id="Phobius"/>
    </source>
</evidence>
<dbReference type="InterPro" id="IPR018639">
    <property type="entry name" value="DUF2062"/>
</dbReference>
<keyword evidence="1" id="KW-1133">Transmembrane helix</keyword>
<sequence length="408" mass="46846">MIAQNTTKQNCAEQLKELNCCVIIPTYNNAQMLEQVIQDVEEYTRLQLGKKHTISHLLVVNDGSTDTTAQILERYPSIMQLSYTPNEGKGIAMRRAFEYAIEQGYNYAITLDSDGQHYAKDLPTFVEALKEHPNAIVIGSRNMGQENVPTKSSFGNKFSSFWLWVETGIKLEDTQSGYRLYPIKAMQNFSFVTGRYEFEVEVLVRAAWEEIELLCVPIDVYYPPAEERITHFRPFKDFFRISVLNTFLCVMAFFWFRPRLFFRSLKKKDLRQVIHEKIFQADISIEKKALSIAYGIFWGIFPLWGFQLAIGIPTAIFFRLNVPIFFLAANISIPPMIPIILYASFWMGALVFGENRGDLRLSQMDNLSVISTNFYQYTVGAVVLAIVAAIIIGLSSYFLLKVRRKIAL</sequence>
<dbReference type="GO" id="GO:0006487">
    <property type="term" value="P:protein N-linked glycosylation"/>
    <property type="evidence" value="ECO:0007669"/>
    <property type="project" value="TreeGrafter"/>
</dbReference>
<feature type="transmembrane region" description="Helical" evidence="1">
    <location>
        <begin position="296"/>
        <end position="318"/>
    </location>
</feature>
<geneLocation type="plasmid" evidence="4 5">
    <name>pAUEa</name>
</geneLocation>
<gene>
    <name evidence="4" type="ORF">AsAng_0064280</name>
</gene>
<dbReference type="InterPro" id="IPR029044">
    <property type="entry name" value="Nucleotide-diphossugar_trans"/>
</dbReference>
<keyword evidence="1" id="KW-0812">Transmembrane</keyword>
<dbReference type="KEGG" id="aup:AsAng_0064280"/>
<organism evidence="4 5">
    <name type="scientific">Aureispira anguillae</name>
    <dbReference type="NCBI Taxonomy" id="2864201"/>
    <lineage>
        <taxon>Bacteria</taxon>
        <taxon>Pseudomonadati</taxon>
        <taxon>Bacteroidota</taxon>
        <taxon>Saprospiria</taxon>
        <taxon>Saprospirales</taxon>
        <taxon>Saprospiraceae</taxon>
        <taxon>Aureispira</taxon>
    </lineage>
</organism>
<evidence type="ECO:0000313" key="5">
    <source>
        <dbReference type="Proteomes" id="UP001060919"/>
    </source>
</evidence>
<dbReference type="RefSeq" id="WP_264793633.1">
    <property type="nucleotide sequence ID" value="NZ_AP026868.1"/>
</dbReference>
<feature type="domain" description="Glycosyltransferase 2-like" evidence="2">
    <location>
        <begin position="21"/>
        <end position="153"/>
    </location>
</feature>
<dbReference type="EMBL" id="AP026868">
    <property type="protein sequence ID" value="BDS15644.1"/>
    <property type="molecule type" value="Genomic_DNA"/>
</dbReference>
<feature type="transmembrane region" description="Helical" evidence="1">
    <location>
        <begin position="238"/>
        <end position="256"/>
    </location>
</feature>
<dbReference type="Pfam" id="PF09835">
    <property type="entry name" value="DUF2062"/>
    <property type="match status" value="1"/>
</dbReference>
<dbReference type="CDD" id="cd04179">
    <property type="entry name" value="DPM_DPG-synthase_like"/>
    <property type="match status" value="1"/>
</dbReference>
<evidence type="ECO:0000313" key="4">
    <source>
        <dbReference type="EMBL" id="BDS15644.1"/>
    </source>
</evidence>
<evidence type="ECO:0000259" key="2">
    <source>
        <dbReference type="Pfam" id="PF00535"/>
    </source>
</evidence>
<dbReference type="Gene3D" id="3.90.550.10">
    <property type="entry name" value="Spore Coat Polysaccharide Biosynthesis Protein SpsA, Chain A"/>
    <property type="match status" value="1"/>
</dbReference>
<keyword evidence="4" id="KW-0614">Plasmid</keyword>
<dbReference type="AlphaFoldDB" id="A0A915YLY0"/>
<protein>
    <submittedName>
        <fullName evidence="4">DUF2062 domain-containing protein</fullName>
    </submittedName>
</protein>
<proteinExistence type="predicted"/>
<reference evidence="4" key="1">
    <citation type="submission" date="2022-09" db="EMBL/GenBank/DDBJ databases">
        <title>Aureispira anguillicida sp. nov., isolated from Leptocephalus of Japanese eel Anguilla japonica.</title>
        <authorList>
            <person name="Yuasa K."/>
            <person name="Mekata T."/>
            <person name="Ikunari K."/>
        </authorList>
    </citation>
    <scope>NUCLEOTIDE SEQUENCE</scope>
    <source>
        <strain evidence="4">EL160426</strain>
        <plasmid evidence="4">pAUEa</plasmid>
    </source>
</reference>
<accession>A0A915YLY0</accession>
<dbReference type="Pfam" id="PF00535">
    <property type="entry name" value="Glycos_transf_2"/>
    <property type="match status" value="1"/>
</dbReference>
<feature type="transmembrane region" description="Helical" evidence="1">
    <location>
        <begin position="374"/>
        <end position="400"/>
    </location>
</feature>
<dbReference type="InterPro" id="IPR001173">
    <property type="entry name" value="Glyco_trans_2-like"/>
</dbReference>